<protein>
    <recommendedName>
        <fullName evidence="4">SAV-6107-like HEPN domain-containing protein</fullName>
    </recommendedName>
</protein>
<proteinExistence type="predicted"/>
<keyword evidence="3" id="KW-1185">Reference proteome</keyword>
<name>A0A2A9FKT0_9PSEU</name>
<dbReference type="RefSeq" id="WP_141544581.1">
    <property type="nucleotide sequence ID" value="NZ_JBIAKZ010000031.1"/>
</dbReference>
<reference evidence="2 3" key="1">
    <citation type="submission" date="2017-10" db="EMBL/GenBank/DDBJ databases">
        <title>Sequencing the genomes of 1000 actinobacteria strains.</title>
        <authorList>
            <person name="Klenk H.-P."/>
        </authorList>
    </citation>
    <scope>NUCLEOTIDE SEQUENCE [LARGE SCALE GENOMIC DNA]</scope>
    <source>
        <strain evidence="2 3">DSM 46092</strain>
    </source>
</reference>
<feature type="region of interest" description="Disordered" evidence="1">
    <location>
        <begin position="86"/>
        <end position="109"/>
    </location>
</feature>
<evidence type="ECO:0000313" key="2">
    <source>
        <dbReference type="EMBL" id="PFG51059.1"/>
    </source>
</evidence>
<evidence type="ECO:0000256" key="1">
    <source>
        <dbReference type="SAM" id="MobiDB-lite"/>
    </source>
</evidence>
<dbReference type="Proteomes" id="UP000243542">
    <property type="component" value="Unassembled WGS sequence"/>
</dbReference>
<accession>A0A2A9FKT0</accession>
<gene>
    <name evidence="2" type="ORF">ATK36_6332</name>
</gene>
<comment type="caution">
    <text evidence="2">The sequence shown here is derived from an EMBL/GenBank/DDBJ whole genome shotgun (WGS) entry which is preliminary data.</text>
</comment>
<sequence length="109" mass="11981">MGTRGQTRDAAGFGEQVRAWELAYRDYMAAWQHGTQVLSPVSAQNTANAARRVSRAWHELAQARGLPWWCVAALESAAEGFSDLARDWERKSTGPGRPSPAPRQRDGSA</sequence>
<dbReference type="AlphaFoldDB" id="A0A2A9FKT0"/>
<evidence type="ECO:0000313" key="3">
    <source>
        <dbReference type="Proteomes" id="UP000243542"/>
    </source>
</evidence>
<organism evidence="2 3">
    <name type="scientific">Amycolatopsis sulphurea</name>
    <dbReference type="NCBI Taxonomy" id="76022"/>
    <lineage>
        <taxon>Bacteria</taxon>
        <taxon>Bacillati</taxon>
        <taxon>Actinomycetota</taxon>
        <taxon>Actinomycetes</taxon>
        <taxon>Pseudonocardiales</taxon>
        <taxon>Pseudonocardiaceae</taxon>
        <taxon>Amycolatopsis</taxon>
    </lineage>
</organism>
<dbReference type="EMBL" id="PDJK01000002">
    <property type="protein sequence ID" value="PFG51059.1"/>
    <property type="molecule type" value="Genomic_DNA"/>
</dbReference>
<evidence type="ECO:0008006" key="4">
    <source>
        <dbReference type="Google" id="ProtNLM"/>
    </source>
</evidence>